<keyword evidence="3" id="KW-1185">Reference proteome</keyword>
<dbReference type="GO" id="GO:0006355">
    <property type="term" value="P:regulation of DNA-templated transcription"/>
    <property type="evidence" value="ECO:0007669"/>
    <property type="project" value="InterPro"/>
</dbReference>
<dbReference type="PROSITE" id="PS50112">
    <property type="entry name" value="PAS"/>
    <property type="match status" value="1"/>
</dbReference>
<dbReference type="InterPro" id="IPR035965">
    <property type="entry name" value="PAS-like_dom_sf"/>
</dbReference>
<reference evidence="2 3" key="1">
    <citation type="submission" date="2018-09" db="EMBL/GenBank/DDBJ databases">
        <authorList>
            <person name="Zhu H."/>
        </authorList>
    </citation>
    <scope>NUCLEOTIDE SEQUENCE [LARGE SCALE GENOMIC DNA]</scope>
    <source>
        <strain evidence="2 3">K1S02-6</strain>
    </source>
</reference>
<organism evidence="2 3">
    <name type="scientific">Pseudomonas cavernicola</name>
    <dbReference type="NCBI Taxonomy" id="2320866"/>
    <lineage>
        <taxon>Bacteria</taxon>
        <taxon>Pseudomonadati</taxon>
        <taxon>Pseudomonadota</taxon>
        <taxon>Gammaproteobacteria</taxon>
        <taxon>Pseudomonadales</taxon>
        <taxon>Pseudomonadaceae</taxon>
        <taxon>Pseudomonas</taxon>
    </lineage>
</organism>
<evidence type="ECO:0000313" key="2">
    <source>
        <dbReference type="EMBL" id="RJG08978.1"/>
    </source>
</evidence>
<feature type="domain" description="PAS" evidence="1">
    <location>
        <begin position="25"/>
        <end position="76"/>
    </location>
</feature>
<dbReference type="CDD" id="cd00130">
    <property type="entry name" value="PAS"/>
    <property type="match status" value="1"/>
</dbReference>
<protein>
    <submittedName>
        <fullName evidence="2">PAS domain-containing protein</fullName>
    </submittedName>
</protein>
<evidence type="ECO:0000313" key="3">
    <source>
        <dbReference type="Proteomes" id="UP000284021"/>
    </source>
</evidence>
<sequence length="102" mass="11361">MRINMPLSGRECIYPADQRLISSTDTRGRITYCNDEFVAVSGFSREQLIGSPHNLVRHPEMPAQVFAQMWEYLKAGKCGVTARSLGKAVIEAFAACHQMKNG</sequence>
<evidence type="ECO:0000259" key="1">
    <source>
        <dbReference type="PROSITE" id="PS50112"/>
    </source>
</evidence>
<dbReference type="Pfam" id="PF00989">
    <property type="entry name" value="PAS"/>
    <property type="match status" value="1"/>
</dbReference>
<dbReference type="Gene3D" id="3.30.450.20">
    <property type="entry name" value="PAS domain"/>
    <property type="match status" value="1"/>
</dbReference>
<name>A0A418X9C0_9PSED</name>
<comment type="caution">
    <text evidence="2">The sequence shown here is derived from an EMBL/GenBank/DDBJ whole genome shotgun (WGS) entry which is preliminary data.</text>
</comment>
<dbReference type="InterPro" id="IPR013767">
    <property type="entry name" value="PAS_fold"/>
</dbReference>
<dbReference type="AlphaFoldDB" id="A0A418X9C0"/>
<proteinExistence type="predicted"/>
<dbReference type="EMBL" id="QYUR01000008">
    <property type="protein sequence ID" value="RJG08978.1"/>
    <property type="molecule type" value="Genomic_DNA"/>
</dbReference>
<dbReference type="InterPro" id="IPR000014">
    <property type="entry name" value="PAS"/>
</dbReference>
<dbReference type="Proteomes" id="UP000284021">
    <property type="component" value="Unassembled WGS sequence"/>
</dbReference>
<dbReference type="OrthoDB" id="5675566at2"/>
<gene>
    <name evidence="2" type="ORF">D3879_24420</name>
</gene>
<accession>A0A418X9C0</accession>
<dbReference type="NCBIfam" id="TIGR00229">
    <property type="entry name" value="sensory_box"/>
    <property type="match status" value="1"/>
</dbReference>
<dbReference type="SUPFAM" id="SSF55785">
    <property type="entry name" value="PYP-like sensor domain (PAS domain)"/>
    <property type="match status" value="1"/>
</dbReference>